<comment type="similarity">
    <text evidence="2 5">Belongs to the glucose-6-phosphate 1-epimerase family.</text>
</comment>
<dbReference type="GO" id="GO:0047938">
    <property type="term" value="F:glucose-6-phosphate 1-epimerase activity"/>
    <property type="evidence" value="ECO:0007669"/>
    <property type="project" value="UniProtKB-UniRule"/>
</dbReference>
<dbReference type="SUPFAM" id="SSF74650">
    <property type="entry name" value="Galactose mutarotase-like"/>
    <property type="match status" value="1"/>
</dbReference>
<dbReference type="Proteomes" id="UP000788993">
    <property type="component" value="Unassembled WGS sequence"/>
</dbReference>
<dbReference type="OrthoDB" id="1659429at2759"/>
<evidence type="ECO:0000256" key="1">
    <source>
        <dbReference type="ARBA" id="ARBA00001096"/>
    </source>
</evidence>
<dbReference type="GO" id="GO:0005737">
    <property type="term" value="C:cytoplasm"/>
    <property type="evidence" value="ECO:0007669"/>
    <property type="project" value="TreeGrafter"/>
</dbReference>
<organism evidence="6 7">
    <name type="scientific">Ogataea polymorpha</name>
    <dbReference type="NCBI Taxonomy" id="460523"/>
    <lineage>
        <taxon>Eukaryota</taxon>
        <taxon>Fungi</taxon>
        <taxon>Dikarya</taxon>
        <taxon>Ascomycota</taxon>
        <taxon>Saccharomycotina</taxon>
        <taxon>Pichiomycetes</taxon>
        <taxon>Pichiales</taxon>
        <taxon>Pichiaceae</taxon>
        <taxon>Ogataea</taxon>
    </lineage>
</organism>
<evidence type="ECO:0000313" key="6">
    <source>
        <dbReference type="EMBL" id="KAH3659755.1"/>
    </source>
</evidence>
<dbReference type="Pfam" id="PF01263">
    <property type="entry name" value="Aldose_epim"/>
    <property type="match status" value="1"/>
</dbReference>
<evidence type="ECO:0000256" key="4">
    <source>
        <dbReference type="ARBA" id="ARBA00023235"/>
    </source>
</evidence>
<comment type="caution">
    <text evidence="6">The sequence shown here is derived from an EMBL/GenBank/DDBJ whole genome shotgun (WGS) entry which is preliminary data.</text>
</comment>
<evidence type="ECO:0000256" key="5">
    <source>
        <dbReference type="PIRNR" id="PIRNR016020"/>
    </source>
</evidence>
<evidence type="ECO:0000256" key="2">
    <source>
        <dbReference type="ARBA" id="ARBA00005866"/>
    </source>
</evidence>
<dbReference type="PANTHER" id="PTHR11122:SF13">
    <property type="entry name" value="GLUCOSE-6-PHOSPHATE 1-EPIMERASE"/>
    <property type="match status" value="1"/>
</dbReference>
<proteinExistence type="inferred from homology"/>
<comment type="function">
    <text evidence="5">Catalyzes the interconversion between the alpha and beta anomers from at least three hexose 6-phosphate sugars (Glc6P, Gal6P, and Man6P).</text>
</comment>
<reference evidence="6" key="1">
    <citation type="journal article" date="2021" name="Open Biol.">
        <title>Shared evolutionary footprints suggest mitochondrial oxidative damage underlies multiple complex I losses in fungi.</title>
        <authorList>
            <person name="Schikora-Tamarit M.A."/>
            <person name="Marcet-Houben M."/>
            <person name="Nosek J."/>
            <person name="Gabaldon T."/>
        </authorList>
    </citation>
    <scope>NUCLEOTIDE SEQUENCE</scope>
    <source>
        <strain evidence="6">NCAIM Y.01608</strain>
    </source>
</reference>
<evidence type="ECO:0000313" key="7">
    <source>
        <dbReference type="Proteomes" id="UP000788993"/>
    </source>
</evidence>
<sequence length="298" mass="33282">MPIEASDDKVELISPENPNTKVSVLLYGATITSWTIEGVEQLWLSSAAKLDGSRPVRGGIPLVFPVFGKSSAPGFDQLPQHGFARNSTWEFLGQTRENPPTVQFGLGPEQANREVYSKWDNGDNDFTLLLTIELQPDALITTIEVANSDSKAWKFNWLFHTYLAVNDIDDTLVNNLPGETCYDQLLAETYEEKAPAIDFNGELDRIYQNVSCEKLLQVIELGKVVHNVERRNLPDVVVWNPWANKSAGMADFEPKDGFHKMVCIEPGHVHDFITLEPGESWTGSQIIRKGDAIKLQAI</sequence>
<dbReference type="CDD" id="cd09020">
    <property type="entry name" value="D-hex-6-P-epi_like"/>
    <property type="match status" value="1"/>
</dbReference>
<name>A0A1B7SAW9_9ASCO</name>
<evidence type="ECO:0000256" key="3">
    <source>
        <dbReference type="ARBA" id="ARBA00012083"/>
    </source>
</evidence>
<keyword evidence="4 5" id="KW-0413">Isomerase</keyword>
<dbReference type="InterPro" id="IPR011013">
    <property type="entry name" value="Gal_mutarotase_sf_dom"/>
</dbReference>
<accession>A0A1B7SAW9</accession>
<dbReference type="GO" id="GO:0005975">
    <property type="term" value="P:carbohydrate metabolic process"/>
    <property type="evidence" value="ECO:0007669"/>
    <property type="project" value="InterPro"/>
</dbReference>
<comment type="catalytic activity">
    <reaction evidence="1">
        <text>alpha-D-glucose 6-phosphate = beta-D-glucose 6-phosphate</text>
        <dbReference type="Rhea" id="RHEA:16249"/>
        <dbReference type="ChEBI" id="CHEBI:58225"/>
        <dbReference type="ChEBI" id="CHEBI:58247"/>
        <dbReference type="EC" id="5.1.3.15"/>
    </reaction>
</comment>
<dbReference type="EC" id="5.1.3.15" evidence="3 5"/>
<reference evidence="6" key="2">
    <citation type="submission" date="2021-01" db="EMBL/GenBank/DDBJ databases">
        <authorList>
            <person name="Schikora-Tamarit M.A."/>
        </authorList>
    </citation>
    <scope>NUCLEOTIDE SEQUENCE</scope>
    <source>
        <strain evidence="6">NCAIM Y.01608</strain>
    </source>
</reference>
<keyword evidence="7" id="KW-1185">Reference proteome</keyword>
<dbReference type="PANTHER" id="PTHR11122">
    <property type="entry name" value="APOSPORY-ASSOCIATED PROTEIN C-RELATED"/>
    <property type="match status" value="1"/>
</dbReference>
<protein>
    <recommendedName>
        <fullName evidence="3 5">Glucose-6-phosphate 1-epimerase</fullName>
        <ecNumber evidence="3 5">5.1.3.15</ecNumber>
    </recommendedName>
</protein>
<gene>
    <name evidence="6" type="ORF">OGATHE_005800</name>
</gene>
<dbReference type="InterPro" id="IPR008183">
    <property type="entry name" value="Aldose_1/G6P_1-epimerase"/>
</dbReference>
<dbReference type="PIRSF" id="PIRSF016020">
    <property type="entry name" value="PHexose_mutarotase"/>
    <property type="match status" value="1"/>
</dbReference>
<dbReference type="InterPro" id="IPR025532">
    <property type="entry name" value="G6P_1-epimerase"/>
</dbReference>
<dbReference type="EMBL" id="JAEUBD010001504">
    <property type="protein sequence ID" value="KAH3659755.1"/>
    <property type="molecule type" value="Genomic_DNA"/>
</dbReference>
<dbReference type="GO" id="GO:0030246">
    <property type="term" value="F:carbohydrate binding"/>
    <property type="evidence" value="ECO:0007669"/>
    <property type="project" value="UniProtKB-UniRule"/>
</dbReference>
<dbReference type="InterPro" id="IPR014718">
    <property type="entry name" value="GH-type_carb-bd"/>
</dbReference>
<dbReference type="Gene3D" id="2.70.98.10">
    <property type="match status" value="1"/>
</dbReference>
<dbReference type="RefSeq" id="XP_018208605.1">
    <property type="nucleotide sequence ID" value="XM_018356727.1"/>
</dbReference>
<dbReference type="AlphaFoldDB" id="A0A1B7SAW9"/>